<evidence type="ECO:0000313" key="2">
    <source>
        <dbReference type="Proteomes" id="UP001596297"/>
    </source>
</evidence>
<dbReference type="RefSeq" id="WP_380083433.1">
    <property type="nucleotide sequence ID" value="NZ_JBHSWD010000001.1"/>
</dbReference>
<reference evidence="2" key="1">
    <citation type="journal article" date="2019" name="Int. J. Syst. Evol. Microbiol.">
        <title>The Global Catalogue of Microorganisms (GCM) 10K type strain sequencing project: providing services to taxonomists for standard genome sequencing and annotation.</title>
        <authorList>
            <consortium name="The Broad Institute Genomics Platform"/>
            <consortium name="The Broad Institute Genome Sequencing Center for Infectious Disease"/>
            <person name="Wu L."/>
            <person name="Ma J."/>
        </authorList>
    </citation>
    <scope>NUCLEOTIDE SEQUENCE [LARGE SCALE GENOMIC DNA]</scope>
    <source>
        <strain evidence="2">CGMCC 1.15772</strain>
    </source>
</reference>
<dbReference type="Proteomes" id="UP001596297">
    <property type="component" value="Unassembled WGS sequence"/>
</dbReference>
<protein>
    <submittedName>
        <fullName evidence="1">Uncharacterized protein</fullName>
    </submittedName>
</protein>
<comment type="caution">
    <text evidence="1">The sequence shown here is derived from an EMBL/GenBank/DDBJ whole genome shotgun (WGS) entry which is preliminary data.</text>
</comment>
<keyword evidence="2" id="KW-1185">Reference proteome</keyword>
<proteinExistence type="predicted"/>
<gene>
    <name evidence="1" type="ORF">ACFP81_10650</name>
</gene>
<evidence type="ECO:0000313" key="1">
    <source>
        <dbReference type="EMBL" id="MFC6592407.1"/>
    </source>
</evidence>
<name>A0ABW1YFV2_9DEIO</name>
<sequence length="174" mass="19136">MTAPTPLRTYDEGLLDAISLTSRDFARTWVRMLLRDRPEVDRGSVPLGPGQPLRPREPTWPEFSRTDQELNAALALDALTLTVGNEVRVYYRPHITAARLYLGDPNLWKSRAVDGSSESRRDSTEIVGAWLAQGAGLDKLLPLELQPPPGLEVEITPAADEPYSPGIPLQIGGL</sequence>
<dbReference type="EMBL" id="JBHSWD010000001">
    <property type="protein sequence ID" value="MFC6592407.1"/>
    <property type="molecule type" value="Genomic_DNA"/>
</dbReference>
<organism evidence="1 2">
    <name type="scientific">Deinococcus lacus</name>
    <dbReference type="NCBI Taxonomy" id="392561"/>
    <lineage>
        <taxon>Bacteria</taxon>
        <taxon>Thermotogati</taxon>
        <taxon>Deinococcota</taxon>
        <taxon>Deinococci</taxon>
        <taxon>Deinococcales</taxon>
        <taxon>Deinococcaceae</taxon>
        <taxon>Deinococcus</taxon>
    </lineage>
</organism>
<accession>A0ABW1YFV2</accession>